<feature type="compositionally biased region" description="Polar residues" evidence="7">
    <location>
        <begin position="675"/>
        <end position="685"/>
    </location>
</feature>
<feature type="compositionally biased region" description="Polar residues" evidence="7">
    <location>
        <begin position="218"/>
        <end position="234"/>
    </location>
</feature>
<dbReference type="PANTHER" id="PTHR21634:SF9">
    <property type="entry name" value="RE13835P"/>
    <property type="match status" value="1"/>
</dbReference>
<evidence type="ECO:0000256" key="2">
    <source>
        <dbReference type="ARBA" id="ARBA00004656"/>
    </source>
</evidence>
<sequence length="951" mass="107486">MRHMGCQPFFSRPFFFLLESHLLPDSASQRGKGRMLQRLFRSKAASRDNDDIYTQSLLESEPWSPIPLKEGHIRILFCQDAGDSNKTVLYDSDLPAILAQDARTPTEMARSWNGNQLQALTGRVNLEMDSLIGRRQEFKPHSLRATPSLSMHDQGSSHQQRQANRRLDLIGDMIFGTAPLAYKGMNTKVHYKRDKDPQIVLSKLFTLHPRDSEGGRRTSFSSINSDRSTASSRSGFYGDETKRSVSAMSMQSVSMEDTTSEQSSDDESRYSASIYPPILGLRTHSRRSFCSKRSRRFSQTTLENGTFRPMPLPSTRLSVPVRHASRSVKYALAIVITLEDKNKTLYDFVFSHFALIENRMHQLQTEAFRVLCSHFRTHIPPTSQVPLRKTKTNPSHLSPNIFQNEHIMIEAVHQFKNAFYELYGTPRIQEPLWLNMSTFPQRKSDYSKSLIKELVHLITEFDNRAHNYLVSTMITAVLAYHLSWVNTVAPPENEVNIGCHHGNYDPLWAQLSDMYGYVGTPSRITRTIVIGQKASTVRRILYILSYLIRCNEVYENFESLLDPETVDLFGCERGGDESFALKLEDKIVRQLIGSSTDLESIAIPKTQQRPDLQTYPTESPESITTNSNSTSLSTTPNMYTSQWPSSTDVFNGTKNTEKSWAKQQPQQQQQQQQQADGSQNKVSSNTDTDTGTGTDTQKPITEEKTKYFDKPVISPSGVYPVEMPRSSIFHMEPDITQVKDNGIPTDPADRLYAKSYGRSLMASYCEGYKSDFVLMGMPNTLSDTQLEQDMKMTLQQFSLSDSVSESACLVIDTSLLRCRVLHQQLSELDEHHINGTAEVISNGWQNVRLSNLVFDLLAEVKQKNDAGLSPDELVELFEDGLQLIYFRSTLLQERVYECIETGALDHLEDPNALAADIGVHGNDIPLLVNVCSTYGSKVWDVLGPFVSQGAH</sequence>
<feature type="compositionally biased region" description="Low complexity" evidence="7">
    <location>
        <begin position="686"/>
        <end position="696"/>
    </location>
</feature>
<evidence type="ECO:0000256" key="5">
    <source>
        <dbReference type="ARBA" id="ARBA00023136"/>
    </source>
</evidence>
<feature type="region of interest" description="Disordered" evidence="7">
    <location>
        <begin position="602"/>
        <end position="705"/>
    </location>
</feature>
<evidence type="ECO:0000256" key="3">
    <source>
        <dbReference type="ARBA" id="ARBA00007541"/>
    </source>
</evidence>
<dbReference type="InterPro" id="IPR028085">
    <property type="entry name" value="FNIP_mid_dom"/>
</dbReference>
<dbReference type="EMBL" id="JBCLYO010000051">
    <property type="protein sequence ID" value="KAL0073809.1"/>
    <property type="molecule type" value="Genomic_DNA"/>
</dbReference>
<dbReference type="InterPro" id="IPR026156">
    <property type="entry name" value="FNIP_fam"/>
</dbReference>
<evidence type="ECO:0000259" key="8">
    <source>
        <dbReference type="PROSITE" id="PS51836"/>
    </source>
</evidence>
<gene>
    <name evidence="10" type="ORF">J3Q64DRAFT_1774990</name>
    <name evidence="9" type="ORF">J3Q64DRAFT_1780413</name>
</gene>
<reference evidence="9 11" key="1">
    <citation type="submission" date="2024-04" db="EMBL/GenBank/DDBJ databases">
        <title>Symmetric and asymmetric DNA N6-adenine methylation regulates different biological responses in Mucorales.</title>
        <authorList>
            <consortium name="Lawrence Berkeley National Laboratory"/>
            <person name="Lax C."/>
            <person name="Mondo S.J."/>
            <person name="Osorio-Concepcion M."/>
            <person name="Muszewska A."/>
            <person name="Corrochano-Luque M."/>
            <person name="Gutierrez G."/>
            <person name="Riley R."/>
            <person name="Lipzen A."/>
            <person name="Guo J."/>
            <person name="Hundley H."/>
            <person name="Amirebrahimi M."/>
            <person name="Ng V."/>
            <person name="Lorenzo-Gutierrez D."/>
            <person name="Binder U."/>
            <person name="Yang J."/>
            <person name="Song Y."/>
            <person name="Canovas D."/>
            <person name="Navarro E."/>
            <person name="Freitag M."/>
            <person name="Gabaldon T."/>
            <person name="Grigoriev I.V."/>
            <person name="Corrochano L.M."/>
            <person name="Nicolas F.E."/>
            <person name="Garre V."/>
        </authorList>
    </citation>
    <scope>NUCLEOTIDE SEQUENCE [LARGE SCALE GENOMIC DNA]</scope>
    <source>
        <strain evidence="9 11">L51</strain>
    </source>
</reference>
<feature type="compositionally biased region" description="Low complexity" evidence="7">
    <location>
        <begin position="616"/>
        <end position="637"/>
    </location>
</feature>
<evidence type="ECO:0000256" key="6">
    <source>
        <dbReference type="ARBA" id="ARBA00023228"/>
    </source>
</evidence>
<comment type="subcellular location">
    <subcellularLocation>
        <location evidence="1">Cytoplasm</location>
    </subcellularLocation>
    <subcellularLocation>
        <location evidence="2">Lysosome membrane</location>
    </subcellularLocation>
</comment>
<evidence type="ECO:0000313" key="11">
    <source>
        <dbReference type="Proteomes" id="UP001448207"/>
    </source>
</evidence>
<dbReference type="EMBL" id="JBCLYO010000035">
    <property type="protein sequence ID" value="KAL0075596.1"/>
    <property type="molecule type" value="Genomic_DNA"/>
</dbReference>
<dbReference type="Pfam" id="PF14636">
    <property type="entry name" value="FNIP_N"/>
    <property type="match status" value="1"/>
</dbReference>
<accession>A0ABR3AK77</accession>
<evidence type="ECO:0000313" key="9">
    <source>
        <dbReference type="EMBL" id="KAL0073809.1"/>
    </source>
</evidence>
<feature type="compositionally biased region" description="Polar residues" evidence="7">
    <location>
        <begin position="605"/>
        <end position="615"/>
    </location>
</feature>
<evidence type="ECO:0000256" key="7">
    <source>
        <dbReference type="SAM" id="MobiDB-lite"/>
    </source>
</evidence>
<dbReference type="Pfam" id="PF14638">
    <property type="entry name" value="FNIP_C"/>
    <property type="match status" value="1"/>
</dbReference>
<comment type="similarity">
    <text evidence="3">Belongs to the FNIP family.</text>
</comment>
<organism evidence="9 11">
    <name type="scientific">Phycomyces blakesleeanus</name>
    <dbReference type="NCBI Taxonomy" id="4837"/>
    <lineage>
        <taxon>Eukaryota</taxon>
        <taxon>Fungi</taxon>
        <taxon>Fungi incertae sedis</taxon>
        <taxon>Mucoromycota</taxon>
        <taxon>Mucoromycotina</taxon>
        <taxon>Mucoromycetes</taxon>
        <taxon>Mucorales</taxon>
        <taxon>Phycomycetaceae</taxon>
        <taxon>Phycomyces</taxon>
    </lineage>
</organism>
<feature type="compositionally biased region" description="Polar residues" evidence="7">
    <location>
        <begin position="638"/>
        <end position="654"/>
    </location>
</feature>
<feature type="compositionally biased region" description="Low complexity" evidence="7">
    <location>
        <begin position="244"/>
        <end position="262"/>
    </location>
</feature>
<name>A0ABR3AK77_PHYBL</name>
<keyword evidence="4" id="KW-0963">Cytoplasm</keyword>
<keyword evidence="11" id="KW-1185">Reference proteome</keyword>
<feature type="region of interest" description="Disordered" evidence="7">
    <location>
        <begin position="211"/>
        <end position="269"/>
    </location>
</feature>
<evidence type="ECO:0000256" key="1">
    <source>
        <dbReference type="ARBA" id="ARBA00004496"/>
    </source>
</evidence>
<keyword evidence="5" id="KW-0472">Membrane</keyword>
<dbReference type="PANTHER" id="PTHR21634">
    <property type="entry name" value="RE13835P"/>
    <property type="match status" value="1"/>
</dbReference>
<dbReference type="Proteomes" id="UP001448207">
    <property type="component" value="Unassembled WGS sequence"/>
</dbReference>
<keyword evidence="6" id="KW-0458">Lysosome</keyword>
<feature type="domain" description="UDENN FNIP1/2-type" evidence="8">
    <location>
        <begin position="68"/>
        <end position="934"/>
    </location>
</feature>
<feature type="compositionally biased region" description="Low complexity" evidence="7">
    <location>
        <begin position="663"/>
        <end position="674"/>
    </location>
</feature>
<evidence type="ECO:0000256" key="4">
    <source>
        <dbReference type="ARBA" id="ARBA00022490"/>
    </source>
</evidence>
<evidence type="ECO:0000313" key="10">
    <source>
        <dbReference type="EMBL" id="KAL0075596.1"/>
    </source>
</evidence>
<comment type="caution">
    <text evidence="9">The sequence shown here is derived from an EMBL/GenBank/DDBJ whole genome shotgun (WGS) entry which is preliminary data.</text>
</comment>
<dbReference type="PROSITE" id="PS51836">
    <property type="entry name" value="DENN_FNIP12"/>
    <property type="match status" value="1"/>
</dbReference>
<dbReference type="InterPro" id="IPR028084">
    <property type="entry name" value="FNIP_N_dom"/>
</dbReference>
<dbReference type="InterPro" id="IPR028086">
    <property type="entry name" value="FNIP_C_dom"/>
</dbReference>
<dbReference type="Pfam" id="PF14637">
    <property type="entry name" value="FNIP_M"/>
    <property type="match status" value="1"/>
</dbReference>
<dbReference type="PRINTS" id="PR02073">
    <property type="entry name" value="FOLLICULNIP1"/>
</dbReference>
<dbReference type="InterPro" id="IPR037545">
    <property type="entry name" value="DENN_FNIP1/2"/>
</dbReference>
<proteinExistence type="inferred from homology"/>
<protein>
    <submittedName>
        <fullName evidence="9">Folliculin-interacting protein middle domain-containing protein</fullName>
    </submittedName>
</protein>